<feature type="transmembrane region" description="Helical" evidence="11">
    <location>
        <begin position="135"/>
        <end position="157"/>
    </location>
</feature>
<dbReference type="Pfam" id="PF00375">
    <property type="entry name" value="SDF"/>
    <property type="match status" value="1"/>
</dbReference>
<comment type="similarity">
    <text evidence="11">Belongs to the dicarboxylate/amino acid:cation symporter (DAACS) (TC 2.A.23) family.</text>
</comment>
<dbReference type="GO" id="GO:0005886">
    <property type="term" value="C:plasma membrane"/>
    <property type="evidence" value="ECO:0007669"/>
    <property type="project" value="TreeGrafter"/>
</dbReference>
<evidence type="ECO:0000256" key="2">
    <source>
        <dbReference type="ARBA" id="ARBA00022448"/>
    </source>
</evidence>
<dbReference type="Ensembl" id="ENSCCRT00020121019.1">
    <property type="protein sequence ID" value="ENSCCRP00020110816.1"/>
    <property type="gene ID" value="ENSCCRG00020050402.1"/>
</dbReference>
<dbReference type="PROSITE" id="PS00713">
    <property type="entry name" value="NA_DICARBOXYL_SYMP_1"/>
    <property type="match status" value="1"/>
</dbReference>
<evidence type="ECO:0000313" key="14">
    <source>
        <dbReference type="Proteomes" id="UP000694701"/>
    </source>
</evidence>
<dbReference type="InterPro" id="IPR018107">
    <property type="entry name" value="Na-dicarboxylate_symporter_CS"/>
</dbReference>
<evidence type="ECO:0000256" key="3">
    <source>
        <dbReference type="ARBA" id="ARBA00022692"/>
    </source>
</evidence>
<protein>
    <recommendedName>
        <fullName evidence="11">Amino acid transporter</fullName>
    </recommendedName>
</protein>
<evidence type="ECO:0000256" key="4">
    <source>
        <dbReference type="ARBA" id="ARBA00022847"/>
    </source>
</evidence>
<dbReference type="Proteomes" id="UP000694701">
    <property type="component" value="Unplaced"/>
</dbReference>
<sequence>MNEKPPNSTSLFLSEDSEKPQRSEEGLHRLCRVLQKQMSGSRRKMSCITRDSVKTFLRRNTFVIFTVAAVALGVVLGFALRPHNLSMREVKYFSFPGELLMRMLQMLVLPLIVSSLVTGISSLDSKASGKMGIRAIVYYMVTTFIAVFIGIVMVIIIRPGKGSRDSPVASSGSIEPVQAADAFLDLIRNMFPPNLVEACFKQYKTLYKKTLLTKNVTIVVNATDSFNSTDLSQAFNFSTVLQTIQETVEEVVPVSGSSNGVNALGLVVFSMCFGLVIGNMKQQGQALRDFFDCLNEAIMRLVAIIIWYAPVGILFLIAGKIVEMKDLAQVGGQLGMYTVSVIVGLLIHGLFVLPLLFFVVTKKNPFTFIAGLLQALITALGTSSSSATLPITFRCLEENNHVDKRVTRFVLPVGATINMDGTALYEAVAAIFIAQVNDMDLNFGQILTISITATAASIGAAGIPQAGLVTMVIVLTSVGLPTEDITLIIAVDWFLDRLRTTTNVLGDSFGAGIIEHLSRQELQNQDVEISNFVIEENEKPYQLICQENDSLKHRNSESTM</sequence>
<dbReference type="PRINTS" id="PR00173">
    <property type="entry name" value="EDTRNSPORT"/>
</dbReference>
<dbReference type="GO" id="GO:0015175">
    <property type="term" value="F:neutral L-amino acid transmembrane transporter activity"/>
    <property type="evidence" value="ECO:0007669"/>
    <property type="project" value="TreeGrafter"/>
</dbReference>
<feature type="compositionally biased region" description="Basic and acidic residues" evidence="12">
    <location>
        <begin position="16"/>
        <end position="25"/>
    </location>
</feature>
<dbReference type="PANTHER" id="PTHR11958:SF67">
    <property type="entry name" value="EXCITATORY AMINO ACID TRANSPORTER 4"/>
    <property type="match status" value="1"/>
</dbReference>
<keyword evidence="2 11" id="KW-0813">Transport</keyword>
<evidence type="ECO:0000256" key="12">
    <source>
        <dbReference type="SAM" id="MobiDB-lite"/>
    </source>
</evidence>
<dbReference type="InterPro" id="IPR050746">
    <property type="entry name" value="DAACS"/>
</dbReference>
<reference evidence="13" key="1">
    <citation type="submission" date="2025-08" db="UniProtKB">
        <authorList>
            <consortium name="Ensembl"/>
        </authorList>
    </citation>
    <scope>IDENTIFICATION</scope>
</reference>
<dbReference type="GO" id="GO:0015501">
    <property type="term" value="F:glutamate:sodium symporter activity"/>
    <property type="evidence" value="ECO:0007669"/>
    <property type="project" value="TreeGrafter"/>
</dbReference>
<evidence type="ECO:0000256" key="5">
    <source>
        <dbReference type="ARBA" id="ARBA00022989"/>
    </source>
</evidence>
<feature type="transmembrane region" description="Helical" evidence="11">
    <location>
        <begin position="62"/>
        <end position="80"/>
    </location>
</feature>
<keyword evidence="4 11" id="KW-0769">Symport</keyword>
<dbReference type="InterPro" id="IPR036458">
    <property type="entry name" value="Na:dicarbo_symporter_sf"/>
</dbReference>
<evidence type="ECO:0000256" key="1">
    <source>
        <dbReference type="ARBA" id="ARBA00004141"/>
    </source>
</evidence>
<feature type="transmembrane region" description="Helical" evidence="11">
    <location>
        <begin position="100"/>
        <end position="123"/>
    </location>
</feature>
<dbReference type="InterPro" id="IPR001991">
    <property type="entry name" value="Na-dicarboxylate_symporter"/>
</dbReference>
<keyword evidence="6 11" id="KW-0472">Membrane</keyword>
<evidence type="ECO:0000256" key="10">
    <source>
        <dbReference type="ARBA" id="ARBA00049118"/>
    </source>
</evidence>
<comment type="catalytic activity">
    <reaction evidence="10">
        <text>D-aspartate(out) + K(+)(in) + 3 Na(+)(out) + H(+)(out) = D-aspartate(in) + K(+)(out) + 3 Na(+)(in) + H(+)(in)</text>
        <dbReference type="Rhea" id="RHEA:71379"/>
        <dbReference type="ChEBI" id="CHEBI:15378"/>
        <dbReference type="ChEBI" id="CHEBI:29101"/>
        <dbReference type="ChEBI" id="CHEBI:29103"/>
        <dbReference type="ChEBI" id="CHEBI:29990"/>
    </reaction>
</comment>
<feature type="transmembrane region" description="Helical" evidence="11">
    <location>
        <begin position="261"/>
        <end position="280"/>
    </location>
</feature>
<evidence type="ECO:0000256" key="7">
    <source>
        <dbReference type="ARBA" id="ARBA00023180"/>
    </source>
</evidence>
<feature type="transmembrane region" description="Helical" evidence="11">
    <location>
        <begin position="469"/>
        <end position="495"/>
    </location>
</feature>
<dbReference type="FunFam" id="1.10.3860.10:FF:000002">
    <property type="entry name" value="Amino acid transporter"/>
    <property type="match status" value="1"/>
</dbReference>
<dbReference type="SUPFAM" id="SSF118215">
    <property type="entry name" value="Proton glutamate symport protein"/>
    <property type="match status" value="1"/>
</dbReference>
<feature type="transmembrane region" description="Helical" evidence="11">
    <location>
        <begin position="334"/>
        <end position="359"/>
    </location>
</feature>
<feature type="transmembrane region" description="Helical" evidence="11">
    <location>
        <begin position="446"/>
        <end position="463"/>
    </location>
</feature>
<comment type="catalytic activity">
    <reaction evidence="9">
        <text>K(+)(in) + L-aspartate(out) + 3 Na(+)(out) + H(+)(out) = K(+)(out) + L-aspartate(in) + 3 Na(+)(in) + H(+)(in)</text>
        <dbReference type="Rhea" id="RHEA:70851"/>
        <dbReference type="ChEBI" id="CHEBI:15378"/>
        <dbReference type="ChEBI" id="CHEBI:29101"/>
        <dbReference type="ChEBI" id="CHEBI:29103"/>
        <dbReference type="ChEBI" id="CHEBI:29991"/>
    </reaction>
</comment>
<feature type="region of interest" description="Disordered" evidence="12">
    <location>
        <begin position="1"/>
        <end position="25"/>
    </location>
</feature>
<dbReference type="PANTHER" id="PTHR11958">
    <property type="entry name" value="SODIUM/DICARBOXYLATE SYMPORTER-RELATED"/>
    <property type="match status" value="1"/>
</dbReference>
<name>A0A8C2KKG8_CYPCA</name>
<dbReference type="Gene3D" id="1.10.3860.10">
    <property type="entry name" value="Sodium:dicarboxylate symporter"/>
    <property type="match status" value="1"/>
</dbReference>
<feature type="compositionally biased region" description="Polar residues" evidence="12">
    <location>
        <begin position="1"/>
        <end position="12"/>
    </location>
</feature>
<accession>A0A8C2KKG8</accession>
<keyword evidence="5 11" id="KW-1133">Transmembrane helix</keyword>
<dbReference type="GO" id="GO:0005313">
    <property type="term" value="F:L-glutamate transmembrane transporter activity"/>
    <property type="evidence" value="ECO:0007669"/>
    <property type="project" value="TreeGrafter"/>
</dbReference>
<evidence type="ECO:0000313" key="13">
    <source>
        <dbReference type="Ensembl" id="ENSCCRP00020110816.1"/>
    </source>
</evidence>
<dbReference type="AlphaFoldDB" id="A0A8C2KKG8"/>
<keyword evidence="3 11" id="KW-0812">Transmembrane</keyword>
<evidence type="ECO:0000256" key="11">
    <source>
        <dbReference type="RuleBase" id="RU361216"/>
    </source>
</evidence>
<dbReference type="PROSITE" id="PS00714">
    <property type="entry name" value="NA_DICARBOXYL_SYMP_2"/>
    <property type="match status" value="1"/>
</dbReference>
<feature type="transmembrane region" description="Helical" evidence="11">
    <location>
        <begin position="301"/>
        <end position="322"/>
    </location>
</feature>
<organism evidence="13 14">
    <name type="scientific">Cyprinus carpio</name>
    <name type="common">Common carp</name>
    <dbReference type="NCBI Taxonomy" id="7962"/>
    <lineage>
        <taxon>Eukaryota</taxon>
        <taxon>Metazoa</taxon>
        <taxon>Chordata</taxon>
        <taxon>Craniata</taxon>
        <taxon>Vertebrata</taxon>
        <taxon>Euteleostomi</taxon>
        <taxon>Actinopterygii</taxon>
        <taxon>Neopterygii</taxon>
        <taxon>Teleostei</taxon>
        <taxon>Ostariophysi</taxon>
        <taxon>Cypriniformes</taxon>
        <taxon>Cyprinidae</taxon>
        <taxon>Cyprininae</taxon>
        <taxon>Cyprinus</taxon>
    </lineage>
</organism>
<proteinExistence type="inferred from homology"/>
<evidence type="ECO:0000256" key="8">
    <source>
        <dbReference type="ARBA" id="ARBA00047601"/>
    </source>
</evidence>
<comment type="subcellular location">
    <subcellularLocation>
        <location evidence="1 11">Membrane</location>
        <topology evidence="1 11">Multi-pass membrane protein</topology>
    </subcellularLocation>
</comment>
<keyword evidence="7" id="KW-0325">Glycoprotein</keyword>
<comment type="catalytic activity">
    <reaction evidence="8">
        <text>K(+)(in) + L-glutamate(out) + 3 Na(+)(out) + H(+)(out) = K(+)(out) + L-glutamate(in) + 3 Na(+)(in) + H(+)(in)</text>
        <dbReference type="Rhea" id="RHEA:70699"/>
        <dbReference type="ChEBI" id="CHEBI:15378"/>
        <dbReference type="ChEBI" id="CHEBI:29101"/>
        <dbReference type="ChEBI" id="CHEBI:29103"/>
        <dbReference type="ChEBI" id="CHEBI:29985"/>
    </reaction>
</comment>
<evidence type="ECO:0000256" key="6">
    <source>
        <dbReference type="ARBA" id="ARBA00023136"/>
    </source>
</evidence>
<evidence type="ECO:0000256" key="9">
    <source>
        <dbReference type="ARBA" id="ARBA00048715"/>
    </source>
</evidence>